<dbReference type="OrthoDB" id="5275938at2759"/>
<dbReference type="AlphaFoldDB" id="A0A0N1P0K3"/>
<feature type="region of interest" description="Disordered" evidence="1">
    <location>
        <begin position="1"/>
        <end position="48"/>
    </location>
</feature>
<evidence type="ECO:0000313" key="2">
    <source>
        <dbReference type="EMBL" id="KPI42912.1"/>
    </source>
</evidence>
<name>A0A0N1P0K3_9EURO</name>
<dbReference type="InterPro" id="IPR011333">
    <property type="entry name" value="SKP1/BTB/POZ_sf"/>
</dbReference>
<organism evidence="2 3">
    <name type="scientific">Cyphellophora attinorum</name>
    <dbReference type="NCBI Taxonomy" id="1664694"/>
    <lineage>
        <taxon>Eukaryota</taxon>
        <taxon>Fungi</taxon>
        <taxon>Dikarya</taxon>
        <taxon>Ascomycota</taxon>
        <taxon>Pezizomycotina</taxon>
        <taxon>Eurotiomycetes</taxon>
        <taxon>Chaetothyriomycetidae</taxon>
        <taxon>Chaetothyriales</taxon>
        <taxon>Cyphellophoraceae</taxon>
        <taxon>Cyphellophora</taxon>
    </lineage>
</organism>
<dbReference type="VEuPathDB" id="FungiDB:AB675_1991"/>
<dbReference type="EMBL" id="LFJN01000006">
    <property type="protein sequence ID" value="KPI42912.1"/>
    <property type="molecule type" value="Genomic_DNA"/>
</dbReference>
<keyword evidence="3" id="KW-1185">Reference proteome</keyword>
<accession>A0A0N1P0K3</accession>
<evidence type="ECO:0000313" key="3">
    <source>
        <dbReference type="Proteomes" id="UP000038010"/>
    </source>
</evidence>
<evidence type="ECO:0008006" key="4">
    <source>
        <dbReference type="Google" id="ProtNLM"/>
    </source>
</evidence>
<dbReference type="GeneID" id="28733804"/>
<comment type="caution">
    <text evidence="2">The sequence shown here is derived from an EMBL/GenBank/DDBJ whole genome shotgun (WGS) entry which is preliminary data.</text>
</comment>
<feature type="compositionally biased region" description="Low complexity" evidence="1">
    <location>
        <begin position="1"/>
        <end position="14"/>
    </location>
</feature>
<dbReference type="Gene3D" id="3.30.710.10">
    <property type="entry name" value="Potassium Channel Kv1.1, Chain A"/>
    <property type="match status" value="1"/>
</dbReference>
<dbReference type="RefSeq" id="XP_018002875.1">
    <property type="nucleotide sequence ID" value="XM_018141924.1"/>
</dbReference>
<protein>
    <recommendedName>
        <fullName evidence="4">BTB domain-containing protein</fullName>
    </recommendedName>
</protein>
<reference evidence="2 3" key="1">
    <citation type="submission" date="2015-06" db="EMBL/GenBank/DDBJ databases">
        <title>Draft genome of the ant-associated black yeast Phialophora attae CBS 131958.</title>
        <authorList>
            <person name="Moreno L.F."/>
            <person name="Stielow B.J."/>
            <person name="de Hoog S."/>
            <person name="Vicente V.A."/>
            <person name="Weiss V.A."/>
            <person name="de Vries M."/>
            <person name="Cruz L.M."/>
            <person name="Souza E.M."/>
        </authorList>
    </citation>
    <scope>NUCLEOTIDE SEQUENCE [LARGE SCALE GENOMIC DNA]</scope>
    <source>
        <strain evidence="2 3">CBS 131958</strain>
    </source>
</reference>
<proteinExistence type="predicted"/>
<dbReference type="Proteomes" id="UP000038010">
    <property type="component" value="Unassembled WGS sequence"/>
</dbReference>
<evidence type="ECO:0000256" key="1">
    <source>
        <dbReference type="SAM" id="MobiDB-lite"/>
    </source>
</evidence>
<gene>
    <name evidence="2" type="ORF">AB675_1991</name>
</gene>
<sequence length="374" mass="40939">MSAAAANLAANRAATPSQGQKRDASEEGSVAGSTRKKQKMSHYQSPFDVVDDPRSDLVIQVGTGEDIGLVRVLKMFLIVSSPVFKSMLAGEFKEAGKVYDESNPLVLDDDRTAFIDFCVMIHNQSKGDKQVPLSRAAGVAVIFDKYCCTELLLQNVSWPLREYFGPSVNKTYLDELRGIGLRVEDVMCISYVAGDAKLFHRCTKLMASKITPGRGYKQMKTDKALLALMPDTILEAMQAIRSRDLDTIDQLTYVPIHEIQLEWLHGEECDLAKESICNYTLGLAKIKGSHFRMAASSLSVDAAVSAIAELCNEMKKLVSEECVDTDCNSSCATPWANFDESTAAKAQESYVGLCLTCIKAGVTSADVCQHDSEQ</sequence>